<evidence type="ECO:0000313" key="21">
    <source>
        <dbReference type="Proteomes" id="UP000320333"/>
    </source>
</evidence>
<dbReference type="PROSITE" id="PS50893">
    <property type="entry name" value="ABC_TRANSPORTER_2"/>
    <property type="match status" value="1"/>
</dbReference>
<dbReference type="InterPro" id="IPR003593">
    <property type="entry name" value="AAA+_ATPase"/>
</dbReference>
<evidence type="ECO:0000313" key="20">
    <source>
        <dbReference type="EMBL" id="TPX68436.1"/>
    </source>
</evidence>
<keyword evidence="6" id="KW-0999">Mitochondrion inner membrane</keyword>
<dbReference type="CDD" id="cd18574">
    <property type="entry name" value="ABC_6TM_ABCB8_like"/>
    <property type="match status" value="1"/>
</dbReference>
<gene>
    <name evidence="20" type="ORF">CcCBS67573_g07190</name>
</gene>
<dbReference type="Pfam" id="PF00005">
    <property type="entry name" value="ABC_tran"/>
    <property type="match status" value="1"/>
</dbReference>
<evidence type="ECO:0000256" key="3">
    <source>
        <dbReference type="ARBA" id="ARBA00022538"/>
    </source>
</evidence>
<dbReference type="Gene3D" id="3.40.50.300">
    <property type="entry name" value="P-loop containing nucleotide triphosphate hydrolases"/>
    <property type="match status" value="1"/>
</dbReference>
<name>A0A507EYW9_9FUNG</name>
<dbReference type="InterPro" id="IPR039421">
    <property type="entry name" value="Type_1_exporter"/>
</dbReference>
<keyword evidence="4 17" id="KW-0812">Transmembrane</keyword>
<keyword evidence="10 17" id="KW-1133">Transmembrane helix</keyword>
<dbReference type="AlphaFoldDB" id="A0A507EYW9"/>
<dbReference type="Gene3D" id="1.20.1560.10">
    <property type="entry name" value="ABC transporter type 1, transmembrane domain"/>
    <property type="match status" value="1"/>
</dbReference>
<protein>
    <recommendedName>
        <fullName evidence="14">Mitochondrial potassium channel ATP-binding subunit</fullName>
    </recommendedName>
    <alternativeName>
        <fullName evidence="16">ATP-binding cassette sub-family B member 8, mitochondrial</fullName>
    </alternativeName>
    <alternativeName>
        <fullName evidence="15">Mitochondrial sulfonylurea-receptor</fullName>
    </alternativeName>
</protein>
<keyword evidence="12" id="KW-0496">Mitochondrion</keyword>
<feature type="transmembrane region" description="Helical" evidence="17">
    <location>
        <begin position="171"/>
        <end position="192"/>
    </location>
</feature>
<evidence type="ECO:0000256" key="1">
    <source>
        <dbReference type="ARBA" id="ARBA00004448"/>
    </source>
</evidence>
<dbReference type="GO" id="GO:0006813">
    <property type="term" value="P:potassium ion transport"/>
    <property type="evidence" value="ECO:0007669"/>
    <property type="project" value="UniProtKB-KW"/>
</dbReference>
<keyword evidence="13 17" id="KW-0472">Membrane</keyword>
<dbReference type="SUPFAM" id="SSF90123">
    <property type="entry name" value="ABC transporter transmembrane region"/>
    <property type="match status" value="1"/>
</dbReference>
<evidence type="ECO:0000256" key="14">
    <source>
        <dbReference type="ARBA" id="ARBA00040439"/>
    </source>
</evidence>
<sequence length="708" mass="76825">MFNGWRRSVPAALRRFSTQPRTPFRHTHTANFSLALKFGCAVAAGGGVVVWASSQQHMGCESISTDSITPIQAGKDLSELKEVAPDEDSMELDLSETKKDSANTWQIIKHIAATLKPDALLLFAIVAATGATAAVNIVTPMVIGDLVSTIQLLAGSELVTQDQISAINGPALRLLALFITQGLLTCIDINLVTRLGERLSLRLKHDLYASLLAQDMAFFDNHMQGEVVGRLTQDISEFKHTFKLVITQGLKCFTQIIFTSIHLLQVSRKLSLALLGTMPFLYIGMNLYGIFLRKLSKEARQGDSLASGVAGEAISNVRTVRAFAAEDRELERYMDAASDASGLNNWLGFHIALFQGVTNSAIGGMILVILSYGGSLVGSGELTGGQLMTYMISTQNAQRSLASLGVLFGQGIKALGSAARIFEYIHLEPSIGVREGALVPNTFQGSIEFKNVSFRYPTRPDQIVLDQFNLAVPVGKVVALCGASGSGKSTVGQLIERFYDTTSGAVLIDGVDVRKLDPTWIRTNIGYIHQEPVLFATSIYENIRYGAPNATRAQVEEAARKANAADFITGFPNGYDTVVGERGVTLSGGQKQRIAIARAILKDPKFLILDEATSALDTHSERIVQDALEKLMKDRTVLVIAHRLSTIQNADVIVVMSGDAAQKQESGNIVEMGSHSELMDRRGAYYRLYQQLSKGASGETGWMGIFRR</sequence>
<evidence type="ECO:0000256" key="2">
    <source>
        <dbReference type="ARBA" id="ARBA00022448"/>
    </source>
</evidence>
<evidence type="ECO:0000256" key="6">
    <source>
        <dbReference type="ARBA" id="ARBA00022792"/>
    </source>
</evidence>
<keyword evidence="7" id="KW-0067">ATP-binding</keyword>
<evidence type="ECO:0000256" key="12">
    <source>
        <dbReference type="ARBA" id="ARBA00023128"/>
    </source>
</evidence>
<dbReference type="STRING" id="246404.A0A507EYW9"/>
<evidence type="ECO:0000256" key="10">
    <source>
        <dbReference type="ARBA" id="ARBA00022989"/>
    </source>
</evidence>
<evidence type="ECO:0000256" key="17">
    <source>
        <dbReference type="SAM" id="Phobius"/>
    </source>
</evidence>
<evidence type="ECO:0000256" key="8">
    <source>
        <dbReference type="ARBA" id="ARBA00022946"/>
    </source>
</evidence>
<feature type="transmembrane region" description="Helical" evidence="17">
    <location>
        <begin position="270"/>
        <end position="291"/>
    </location>
</feature>
<evidence type="ECO:0000259" key="19">
    <source>
        <dbReference type="PROSITE" id="PS50929"/>
    </source>
</evidence>
<evidence type="ECO:0000256" key="15">
    <source>
        <dbReference type="ARBA" id="ARBA00041416"/>
    </source>
</evidence>
<dbReference type="InterPro" id="IPR027417">
    <property type="entry name" value="P-loop_NTPase"/>
</dbReference>
<keyword evidence="3" id="KW-0633">Potassium transport</keyword>
<feature type="domain" description="ABC transporter" evidence="18">
    <location>
        <begin position="447"/>
        <end position="691"/>
    </location>
</feature>
<dbReference type="CDD" id="cd03249">
    <property type="entry name" value="ABC_MTABC3_MDL1_MDL2"/>
    <property type="match status" value="1"/>
</dbReference>
<reference evidence="20 21" key="1">
    <citation type="journal article" date="2019" name="Sci. Rep.">
        <title>Comparative genomics of chytrid fungi reveal insights into the obligate biotrophic and pathogenic lifestyle of Synchytrium endobioticum.</title>
        <authorList>
            <person name="van de Vossenberg B.T.L.H."/>
            <person name="Warris S."/>
            <person name="Nguyen H.D.T."/>
            <person name="van Gent-Pelzer M.P.E."/>
            <person name="Joly D.L."/>
            <person name="van de Geest H.C."/>
            <person name="Bonants P.J.M."/>
            <person name="Smith D.S."/>
            <person name="Levesque C.A."/>
            <person name="van der Lee T.A.J."/>
        </authorList>
    </citation>
    <scope>NUCLEOTIDE SEQUENCE [LARGE SCALE GENOMIC DNA]</scope>
    <source>
        <strain evidence="20 21">CBS 675.73</strain>
    </source>
</reference>
<dbReference type="EMBL" id="QEAP01000357">
    <property type="protein sequence ID" value="TPX68436.1"/>
    <property type="molecule type" value="Genomic_DNA"/>
</dbReference>
<dbReference type="Proteomes" id="UP000320333">
    <property type="component" value="Unassembled WGS sequence"/>
</dbReference>
<dbReference type="SMART" id="SM00382">
    <property type="entry name" value="AAA"/>
    <property type="match status" value="1"/>
</dbReference>
<dbReference type="OrthoDB" id="6500128at2759"/>
<evidence type="ECO:0000256" key="9">
    <source>
        <dbReference type="ARBA" id="ARBA00022958"/>
    </source>
</evidence>
<evidence type="ECO:0000256" key="13">
    <source>
        <dbReference type="ARBA" id="ARBA00023136"/>
    </source>
</evidence>
<dbReference type="GO" id="GO:0015421">
    <property type="term" value="F:ABC-type oligopeptide transporter activity"/>
    <property type="evidence" value="ECO:0007669"/>
    <property type="project" value="TreeGrafter"/>
</dbReference>
<dbReference type="PROSITE" id="PS00211">
    <property type="entry name" value="ABC_TRANSPORTER_1"/>
    <property type="match status" value="1"/>
</dbReference>
<keyword evidence="21" id="KW-1185">Reference proteome</keyword>
<dbReference type="Pfam" id="PF00664">
    <property type="entry name" value="ABC_membrane"/>
    <property type="match status" value="1"/>
</dbReference>
<comment type="subcellular location">
    <subcellularLocation>
        <location evidence="1">Mitochondrion inner membrane</location>
        <topology evidence="1">Multi-pass membrane protein</topology>
    </subcellularLocation>
</comment>
<dbReference type="InterPro" id="IPR036640">
    <property type="entry name" value="ABC1_TM_sf"/>
</dbReference>
<dbReference type="PANTHER" id="PTHR43394">
    <property type="entry name" value="ATP-DEPENDENT PERMEASE MDL1, MITOCHONDRIAL"/>
    <property type="match status" value="1"/>
</dbReference>
<dbReference type="PROSITE" id="PS50929">
    <property type="entry name" value="ABC_TM1F"/>
    <property type="match status" value="1"/>
</dbReference>
<keyword evidence="8" id="KW-0809">Transit peptide</keyword>
<organism evidence="20 21">
    <name type="scientific">Chytriomyces confervae</name>
    <dbReference type="NCBI Taxonomy" id="246404"/>
    <lineage>
        <taxon>Eukaryota</taxon>
        <taxon>Fungi</taxon>
        <taxon>Fungi incertae sedis</taxon>
        <taxon>Chytridiomycota</taxon>
        <taxon>Chytridiomycota incertae sedis</taxon>
        <taxon>Chytridiomycetes</taxon>
        <taxon>Chytridiales</taxon>
        <taxon>Chytriomycetaceae</taxon>
        <taxon>Chytriomyces</taxon>
    </lineage>
</organism>
<evidence type="ECO:0000256" key="5">
    <source>
        <dbReference type="ARBA" id="ARBA00022741"/>
    </source>
</evidence>
<feature type="domain" description="ABC transmembrane type-1" evidence="19">
    <location>
        <begin position="123"/>
        <end position="413"/>
    </location>
</feature>
<dbReference type="GO" id="GO:0090374">
    <property type="term" value="P:oligopeptide export from mitochondrion"/>
    <property type="evidence" value="ECO:0007669"/>
    <property type="project" value="TreeGrafter"/>
</dbReference>
<dbReference type="SUPFAM" id="SSF52540">
    <property type="entry name" value="P-loop containing nucleoside triphosphate hydrolases"/>
    <property type="match status" value="1"/>
</dbReference>
<evidence type="ECO:0000256" key="4">
    <source>
        <dbReference type="ARBA" id="ARBA00022692"/>
    </source>
</evidence>
<keyword evidence="11" id="KW-0406">Ion transport</keyword>
<dbReference type="InterPro" id="IPR017871">
    <property type="entry name" value="ABC_transporter-like_CS"/>
</dbReference>
<dbReference type="InterPro" id="IPR003439">
    <property type="entry name" value="ABC_transporter-like_ATP-bd"/>
</dbReference>
<feature type="transmembrane region" description="Helical" evidence="17">
    <location>
        <begin position="119"/>
        <end position="143"/>
    </location>
</feature>
<accession>A0A507EYW9</accession>
<evidence type="ECO:0000256" key="11">
    <source>
        <dbReference type="ARBA" id="ARBA00023065"/>
    </source>
</evidence>
<proteinExistence type="predicted"/>
<dbReference type="PANTHER" id="PTHR43394:SF17">
    <property type="entry name" value="MITOCHONDRIAL POTASSIUM CHANNEL ATP-BINDING SUBUNIT"/>
    <property type="match status" value="1"/>
</dbReference>
<dbReference type="FunFam" id="3.40.50.300:FF:000403">
    <property type="entry name" value="ATP-binding cassette sub-family B member 8, mitochondrial"/>
    <property type="match status" value="1"/>
</dbReference>
<keyword evidence="9" id="KW-0630">Potassium</keyword>
<evidence type="ECO:0000256" key="7">
    <source>
        <dbReference type="ARBA" id="ARBA00022840"/>
    </source>
</evidence>
<dbReference type="GO" id="GO:0016887">
    <property type="term" value="F:ATP hydrolysis activity"/>
    <property type="evidence" value="ECO:0007669"/>
    <property type="project" value="InterPro"/>
</dbReference>
<keyword evidence="5" id="KW-0547">Nucleotide-binding</keyword>
<dbReference type="InterPro" id="IPR011527">
    <property type="entry name" value="ABC1_TM_dom"/>
</dbReference>
<evidence type="ECO:0000256" key="16">
    <source>
        <dbReference type="ARBA" id="ARBA00042968"/>
    </source>
</evidence>
<comment type="caution">
    <text evidence="20">The sequence shown here is derived from an EMBL/GenBank/DDBJ whole genome shotgun (WGS) entry which is preliminary data.</text>
</comment>
<evidence type="ECO:0000259" key="18">
    <source>
        <dbReference type="PROSITE" id="PS50893"/>
    </source>
</evidence>
<dbReference type="GO" id="GO:0005524">
    <property type="term" value="F:ATP binding"/>
    <property type="evidence" value="ECO:0007669"/>
    <property type="project" value="UniProtKB-KW"/>
</dbReference>
<dbReference type="GO" id="GO:0005743">
    <property type="term" value="C:mitochondrial inner membrane"/>
    <property type="evidence" value="ECO:0007669"/>
    <property type="project" value="UniProtKB-SubCell"/>
</dbReference>
<keyword evidence="2" id="KW-0813">Transport</keyword>